<evidence type="ECO:0000313" key="1">
    <source>
        <dbReference type="EMBL" id="PHJ19735.1"/>
    </source>
</evidence>
<dbReference type="Proteomes" id="UP000221165">
    <property type="component" value="Unassembled WGS sequence"/>
</dbReference>
<dbReference type="VEuPathDB" id="ToxoDB:CSUI_006430"/>
<sequence length="112" mass="13202">MYWLREDNVGWLREPHRQCNEERAGARSVRVQGKKPGGARRQIKMRQGAFRWVYSCRQNSSFDVRSAFMGNHLASRPCKPTRLVWVSWDQLARPFKRNQQKEFVDVAGRVPV</sequence>
<reference evidence="1 2" key="1">
    <citation type="journal article" date="2017" name="Int. J. Parasitol.">
        <title>The genome of the protozoan parasite Cystoisospora suis and a reverse vaccinology approach to identify vaccine candidates.</title>
        <authorList>
            <person name="Palmieri N."/>
            <person name="Shrestha A."/>
            <person name="Ruttkowski B."/>
            <person name="Beck T."/>
            <person name="Vogl C."/>
            <person name="Tomley F."/>
            <person name="Blake D.P."/>
            <person name="Joachim A."/>
        </authorList>
    </citation>
    <scope>NUCLEOTIDE SEQUENCE [LARGE SCALE GENOMIC DNA]</scope>
    <source>
        <strain evidence="1 2">Wien I</strain>
    </source>
</reference>
<dbReference type="EMBL" id="MIGC01003254">
    <property type="protein sequence ID" value="PHJ19735.1"/>
    <property type="molecule type" value="Genomic_DNA"/>
</dbReference>
<organism evidence="1 2">
    <name type="scientific">Cystoisospora suis</name>
    <dbReference type="NCBI Taxonomy" id="483139"/>
    <lineage>
        <taxon>Eukaryota</taxon>
        <taxon>Sar</taxon>
        <taxon>Alveolata</taxon>
        <taxon>Apicomplexa</taxon>
        <taxon>Conoidasida</taxon>
        <taxon>Coccidia</taxon>
        <taxon>Eucoccidiorida</taxon>
        <taxon>Eimeriorina</taxon>
        <taxon>Sarcocystidae</taxon>
        <taxon>Cystoisospora</taxon>
    </lineage>
</organism>
<dbReference type="GeneID" id="94429801"/>
<keyword evidence="2" id="KW-1185">Reference proteome</keyword>
<dbReference type="AlphaFoldDB" id="A0A2C6KTZ1"/>
<dbReference type="RefSeq" id="XP_067921431.1">
    <property type="nucleotide sequence ID" value="XM_068066590.1"/>
</dbReference>
<proteinExistence type="predicted"/>
<comment type="caution">
    <text evidence="1">The sequence shown here is derived from an EMBL/GenBank/DDBJ whole genome shotgun (WGS) entry which is preliminary data.</text>
</comment>
<evidence type="ECO:0000313" key="2">
    <source>
        <dbReference type="Proteomes" id="UP000221165"/>
    </source>
</evidence>
<name>A0A2C6KTZ1_9APIC</name>
<protein>
    <submittedName>
        <fullName evidence="1">Uncharacterized protein</fullName>
    </submittedName>
</protein>
<accession>A0A2C6KTZ1</accession>
<gene>
    <name evidence="1" type="ORF">CSUI_006430</name>
</gene>